<dbReference type="GO" id="GO:0019853">
    <property type="term" value="P:L-ascorbic acid biosynthetic process"/>
    <property type="evidence" value="ECO:0007669"/>
    <property type="project" value="TreeGrafter"/>
</dbReference>
<evidence type="ECO:0000313" key="3">
    <source>
        <dbReference type="EMBL" id="CAB4986269.1"/>
    </source>
</evidence>
<feature type="domain" description="SMP-30/Gluconolactonase/LRE-like region" evidence="2">
    <location>
        <begin position="18"/>
        <end position="266"/>
    </location>
</feature>
<dbReference type="GO" id="GO:0005509">
    <property type="term" value="F:calcium ion binding"/>
    <property type="evidence" value="ECO:0007669"/>
    <property type="project" value="TreeGrafter"/>
</dbReference>
<dbReference type="SUPFAM" id="SSF63829">
    <property type="entry name" value="Calcium-dependent phosphotriesterase"/>
    <property type="match status" value="1"/>
</dbReference>
<gene>
    <name evidence="3" type="ORF">UFOPK3937_01040</name>
    <name evidence="4" type="ORF">UFOPK4265_00762</name>
</gene>
<reference evidence="4" key="1">
    <citation type="submission" date="2020-05" db="EMBL/GenBank/DDBJ databases">
        <authorList>
            <person name="Chiriac C."/>
            <person name="Salcher M."/>
            <person name="Ghai R."/>
            <person name="Kavagutti S V."/>
        </authorList>
    </citation>
    <scope>NUCLEOTIDE SEQUENCE</scope>
</reference>
<dbReference type="EMBL" id="CAFBQK010000088">
    <property type="protein sequence ID" value="CAB5051804.1"/>
    <property type="molecule type" value="Genomic_DNA"/>
</dbReference>
<organism evidence="4">
    <name type="scientific">freshwater metagenome</name>
    <dbReference type="NCBI Taxonomy" id="449393"/>
    <lineage>
        <taxon>unclassified sequences</taxon>
        <taxon>metagenomes</taxon>
        <taxon>ecological metagenomes</taxon>
    </lineage>
</organism>
<dbReference type="PRINTS" id="PR01790">
    <property type="entry name" value="SMP30FAMILY"/>
</dbReference>
<dbReference type="PANTHER" id="PTHR10907">
    <property type="entry name" value="REGUCALCIN"/>
    <property type="match status" value="1"/>
</dbReference>
<dbReference type="EMBL" id="CAFBOJ010000126">
    <property type="protein sequence ID" value="CAB4986269.1"/>
    <property type="molecule type" value="Genomic_DNA"/>
</dbReference>
<protein>
    <submittedName>
        <fullName evidence="4">Unannotated protein</fullName>
    </submittedName>
</protein>
<dbReference type="InterPro" id="IPR011042">
    <property type="entry name" value="6-blade_b-propeller_TolB-like"/>
</dbReference>
<dbReference type="Gene3D" id="2.120.10.30">
    <property type="entry name" value="TolB, C-terminal domain"/>
    <property type="match status" value="1"/>
</dbReference>
<dbReference type="InterPro" id="IPR013658">
    <property type="entry name" value="SGL"/>
</dbReference>
<evidence type="ECO:0000256" key="1">
    <source>
        <dbReference type="ARBA" id="ARBA00008853"/>
    </source>
</evidence>
<evidence type="ECO:0000259" key="2">
    <source>
        <dbReference type="Pfam" id="PF08450"/>
    </source>
</evidence>
<evidence type="ECO:0000313" key="4">
    <source>
        <dbReference type="EMBL" id="CAB5051804.1"/>
    </source>
</evidence>
<dbReference type="InterPro" id="IPR005511">
    <property type="entry name" value="SMP-30"/>
</dbReference>
<dbReference type="GO" id="GO:0004341">
    <property type="term" value="F:gluconolactonase activity"/>
    <property type="evidence" value="ECO:0007669"/>
    <property type="project" value="TreeGrafter"/>
</dbReference>
<sequence length="288" mass="32157">MNREFNTVSLFGAPRCQLGESPRWSEGYWWWVDAAAGIVYWRQGSSVEDLEKTAIGSKEFNVRTSLVQPVGNSQLVMAIEKTLRRFQFDGSDLIEIGPSIDIPLPNNWLVNDGIADIAGNIWIGSVSPDRAPGTGTLLRITQDGEIQQALPRFSLTNGMAWDYQKNYLYHADSYERTVWRHHVNILTGSITQSEVFIQLPKDDGLPDGVSYDPSGMLWVAIYGKSVVRSYDMHGNFLYELAVPTEQVTSVALGGLTRSQLLITTAQEDFTEAQSREFPLAGQLFISES</sequence>
<accession>A0A6J7TDC0</accession>
<dbReference type="Pfam" id="PF08450">
    <property type="entry name" value="SGL"/>
    <property type="match status" value="1"/>
</dbReference>
<proteinExistence type="inferred from homology"/>
<dbReference type="PANTHER" id="PTHR10907:SF47">
    <property type="entry name" value="REGUCALCIN"/>
    <property type="match status" value="1"/>
</dbReference>
<comment type="similarity">
    <text evidence="1">Belongs to the SMP-30/CGR1 family.</text>
</comment>
<name>A0A6J7TDC0_9ZZZZ</name>
<dbReference type="AlphaFoldDB" id="A0A6J7TDC0"/>